<dbReference type="PANTHER" id="PTHR33112:SF10">
    <property type="entry name" value="TOL"/>
    <property type="match status" value="1"/>
</dbReference>
<organism evidence="2 3">
    <name type="scientific">Sclerotinia nivalis</name>
    <dbReference type="NCBI Taxonomy" id="352851"/>
    <lineage>
        <taxon>Eukaryota</taxon>
        <taxon>Fungi</taxon>
        <taxon>Dikarya</taxon>
        <taxon>Ascomycota</taxon>
        <taxon>Pezizomycotina</taxon>
        <taxon>Leotiomycetes</taxon>
        <taxon>Helotiales</taxon>
        <taxon>Sclerotiniaceae</taxon>
        <taxon>Sclerotinia</taxon>
    </lineage>
</organism>
<proteinExistence type="predicted"/>
<dbReference type="PANTHER" id="PTHR33112">
    <property type="entry name" value="DOMAIN PROTEIN, PUTATIVE-RELATED"/>
    <property type="match status" value="1"/>
</dbReference>
<gene>
    <name evidence="2" type="ORF">OCU04_004517</name>
</gene>
<accession>A0A9X0AQK8</accession>
<protein>
    <recommendedName>
        <fullName evidence="1">Heterokaryon incompatibility domain-containing protein</fullName>
    </recommendedName>
</protein>
<evidence type="ECO:0000313" key="2">
    <source>
        <dbReference type="EMBL" id="KAJ8067147.1"/>
    </source>
</evidence>
<evidence type="ECO:0000313" key="3">
    <source>
        <dbReference type="Proteomes" id="UP001152300"/>
    </source>
</evidence>
<evidence type="ECO:0000259" key="1">
    <source>
        <dbReference type="Pfam" id="PF06985"/>
    </source>
</evidence>
<sequence>MSQKLATFDSSKQFQIEIYKRQDCPLRVEMTSFEQEGGNSSRELPGVLRCLTTWSALIRLAKRPKRQLRPLVPRGPLEFEFYTLPGQFWKKVQVKLKCTLNTKDQTHVPNSNSTPNHFGVAEEVHPQITVESCAEIIQRWVKDCCENHAICSLQDDGVPFVPTRLLDLSGEQGELIRLVETMNFVDATESYATLSHRWGNAHFIQTNRQTLQKHKTGIEICDLPKTFADVVTILRTLRIRYVWIDSLCIIQRDDVDWKEQAAQMARIYSKGCLKYRCNSGVGQYRRLSQYSELEARYNIGS</sequence>
<name>A0A9X0AQK8_9HELO</name>
<dbReference type="AlphaFoldDB" id="A0A9X0AQK8"/>
<dbReference type="EMBL" id="JAPEIS010000004">
    <property type="protein sequence ID" value="KAJ8067147.1"/>
    <property type="molecule type" value="Genomic_DNA"/>
</dbReference>
<dbReference type="OrthoDB" id="8300194at2759"/>
<feature type="domain" description="Heterokaryon incompatibility" evidence="1">
    <location>
        <begin position="191"/>
        <end position="273"/>
    </location>
</feature>
<dbReference type="Proteomes" id="UP001152300">
    <property type="component" value="Unassembled WGS sequence"/>
</dbReference>
<reference evidence="2" key="1">
    <citation type="submission" date="2022-11" db="EMBL/GenBank/DDBJ databases">
        <title>Genome Resource of Sclerotinia nivalis Strain SnTB1, a Plant Pathogen Isolated from American Ginseng.</title>
        <authorList>
            <person name="Fan S."/>
        </authorList>
    </citation>
    <scope>NUCLEOTIDE SEQUENCE</scope>
    <source>
        <strain evidence="2">SnTB1</strain>
    </source>
</reference>
<dbReference type="Pfam" id="PF06985">
    <property type="entry name" value="HET"/>
    <property type="match status" value="1"/>
</dbReference>
<keyword evidence="3" id="KW-1185">Reference proteome</keyword>
<dbReference type="InterPro" id="IPR010730">
    <property type="entry name" value="HET"/>
</dbReference>
<comment type="caution">
    <text evidence="2">The sequence shown here is derived from an EMBL/GenBank/DDBJ whole genome shotgun (WGS) entry which is preliminary data.</text>
</comment>